<protein>
    <submittedName>
        <fullName evidence="2">Uncharacterized protein</fullName>
    </submittedName>
</protein>
<keyword evidence="3" id="KW-1185">Reference proteome</keyword>
<accession>A0A251TSC9</accession>
<name>A0A251TSC9_HELAN</name>
<proteinExistence type="predicted"/>
<evidence type="ECO:0000313" key="2">
    <source>
        <dbReference type="EMBL" id="OTG13482.1"/>
    </source>
</evidence>
<evidence type="ECO:0000313" key="3">
    <source>
        <dbReference type="Proteomes" id="UP000215914"/>
    </source>
</evidence>
<reference evidence="2" key="2">
    <citation type="submission" date="2017-02" db="EMBL/GenBank/DDBJ databases">
        <title>Sunflower complete genome.</title>
        <authorList>
            <person name="Langlade N."/>
            <person name="Munos S."/>
        </authorList>
    </citation>
    <scope>NUCLEOTIDE SEQUENCE [LARGE SCALE GENOMIC DNA]</scope>
    <source>
        <tissue evidence="2">Leaves</tissue>
    </source>
</reference>
<organism evidence="2 3">
    <name type="scientific">Helianthus annuus</name>
    <name type="common">Common sunflower</name>
    <dbReference type="NCBI Taxonomy" id="4232"/>
    <lineage>
        <taxon>Eukaryota</taxon>
        <taxon>Viridiplantae</taxon>
        <taxon>Streptophyta</taxon>
        <taxon>Embryophyta</taxon>
        <taxon>Tracheophyta</taxon>
        <taxon>Spermatophyta</taxon>
        <taxon>Magnoliopsida</taxon>
        <taxon>eudicotyledons</taxon>
        <taxon>Gunneridae</taxon>
        <taxon>Pentapetalae</taxon>
        <taxon>asterids</taxon>
        <taxon>campanulids</taxon>
        <taxon>Asterales</taxon>
        <taxon>Asteraceae</taxon>
        <taxon>Asteroideae</taxon>
        <taxon>Heliantheae alliance</taxon>
        <taxon>Heliantheae</taxon>
        <taxon>Helianthus</taxon>
    </lineage>
</organism>
<dbReference type="Proteomes" id="UP000215914">
    <property type="component" value="Chromosome 9"/>
</dbReference>
<dbReference type="EMBL" id="CM007898">
    <property type="protein sequence ID" value="OTG13482.1"/>
    <property type="molecule type" value="Genomic_DNA"/>
</dbReference>
<gene>
    <name evidence="2" type="ORF">HannXRQ_Chr09g0238601</name>
    <name evidence="1" type="ORF">HanXRQr2_Chr07g0293991</name>
</gene>
<dbReference type="EMBL" id="MNCJ02000322">
    <property type="protein sequence ID" value="KAF5798529.1"/>
    <property type="molecule type" value="Genomic_DNA"/>
</dbReference>
<dbReference type="AlphaFoldDB" id="A0A251TSC9"/>
<evidence type="ECO:0000313" key="1">
    <source>
        <dbReference type="EMBL" id="KAF5798529.1"/>
    </source>
</evidence>
<sequence length="81" mass="9610">MCHFFLSISNFFYFHDPLSNLPQNTVRRCLKSLCRNRSESLCQCRCLKYLCSKRSKSLRCFLKSMAVSRCFQVKVSHLLHN</sequence>
<reference evidence="1" key="3">
    <citation type="submission" date="2020-06" db="EMBL/GenBank/DDBJ databases">
        <title>Helianthus annuus Genome sequencing and assembly Release 2.</title>
        <authorList>
            <person name="Gouzy J."/>
            <person name="Langlade N."/>
            <person name="Munos S."/>
        </authorList>
    </citation>
    <scope>NUCLEOTIDE SEQUENCE</scope>
    <source>
        <tissue evidence="1">Leaves</tissue>
    </source>
</reference>
<dbReference type="InParanoid" id="A0A251TSC9"/>
<reference evidence="1 3" key="1">
    <citation type="journal article" date="2017" name="Nature">
        <title>The sunflower genome provides insights into oil metabolism, flowering and Asterid evolution.</title>
        <authorList>
            <person name="Badouin H."/>
            <person name="Gouzy J."/>
            <person name="Grassa C.J."/>
            <person name="Murat F."/>
            <person name="Staton S.E."/>
            <person name="Cottret L."/>
            <person name="Lelandais-Briere C."/>
            <person name="Owens G.L."/>
            <person name="Carrere S."/>
            <person name="Mayjonade B."/>
            <person name="Legrand L."/>
            <person name="Gill N."/>
            <person name="Kane N.C."/>
            <person name="Bowers J.E."/>
            <person name="Hubner S."/>
            <person name="Bellec A."/>
            <person name="Berard A."/>
            <person name="Berges H."/>
            <person name="Blanchet N."/>
            <person name="Boniface M.C."/>
            <person name="Brunel D."/>
            <person name="Catrice O."/>
            <person name="Chaidir N."/>
            <person name="Claudel C."/>
            <person name="Donnadieu C."/>
            <person name="Faraut T."/>
            <person name="Fievet G."/>
            <person name="Helmstetter N."/>
            <person name="King M."/>
            <person name="Knapp S.J."/>
            <person name="Lai Z."/>
            <person name="Le Paslier M.C."/>
            <person name="Lippi Y."/>
            <person name="Lorenzon L."/>
            <person name="Mandel J.R."/>
            <person name="Marage G."/>
            <person name="Marchand G."/>
            <person name="Marquand E."/>
            <person name="Bret-Mestries E."/>
            <person name="Morien E."/>
            <person name="Nambeesan S."/>
            <person name="Nguyen T."/>
            <person name="Pegot-Espagnet P."/>
            <person name="Pouilly N."/>
            <person name="Raftis F."/>
            <person name="Sallet E."/>
            <person name="Schiex T."/>
            <person name="Thomas J."/>
            <person name="Vandecasteele C."/>
            <person name="Vares D."/>
            <person name="Vear F."/>
            <person name="Vautrin S."/>
            <person name="Crespi M."/>
            <person name="Mangin B."/>
            <person name="Burke J.M."/>
            <person name="Salse J."/>
            <person name="Munos S."/>
            <person name="Vincourt P."/>
            <person name="Rieseberg L.H."/>
            <person name="Langlade N.B."/>
        </authorList>
    </citation>
    <scope>NUCLEOTIDE SEQUENCE [LARGE SCALE GENOMIC DNA]</scope>
    <source>
        <strain evidence="3">cv. SF193</strain>
        <tissue evidence="1">Leaves</tissue>
    </source>
</reference>
<dbReference type="Gramene" id="mRNA:HanXRQr2_Chr07g0293991">
    <property type="protein sequence ID" value="CDS:HanXRQr2_Chr07g0293991.1"/>
    <property type="gene ID" value="HanXRQr2_Chr07g0293991"/>
</dbReference>